<keyword evidence="3" id="KW-1185">Reference proteome</keyword>
<evidence type="ECO:0000313" key="2">
    <source>
        <dbReference type="EMBL" id="SKA88284.1"/>
    </source>
</evidence>
<evidence type="ECO:0000313" key="3">
    <source>
        <dbReference type="Proteomes" id="UP000190774"/>
    </source>
</evidence>
<keyword evidence="1" id="KW-1133">Transmembrane helix</keyword>
<feature type="transmembrane region" description="Helical" evidence="1">
    <location>
        <begin position="185"/>
        <end position="203"/>
    </location>
</feature>
<evidence type="ECO:0000256" key="1">
    <source>
        <dbReference type="SAM" id="Phobius"/>
    </source>
</evidence>
<proteinExistence type="predicted"/>
<sequence length="321" mass="35574">MNLDRELVWLITGVVGVLVVASVLGRLLKRRAQTEGAKATLENVMARTRAWWGMVIIFTLAVLIGKTGTTVLFGLLSFMALREFITLTPTKPGDHRTLFWVFFVITPLHYWYLLDGWYGMFSIFLPVYAFLFVPMRSALAGDCERFLERTAKIQWGLLICVYLVSHAPGLLMLDLKDYAGQNAKLLFWFVIVVEISDVLQYVWGKTCGQRKIAPSVSPNKTWEGLLGGGLSTVAIGALLHWATPYTALQAGGMAALVVVMGFLGGLVMSAIKRDVGVKDWGHAIAGHGGVLDRLDSLCFAAPVVFHFTRYFYSVQEVTQGF</sequence>
<dbReference type="PANTHER" id="PTHR43535:SF1">
    <property type="entry name" value="PHOSPHATIDATE CYTIDYLYLTRANSFERASE"/>
    <property type="match status" value="1"/>
</dbReference>
<keyword evidence="2" id="KW-0548">Nucleotidyltransferase</keyword>
<protein>
    <submittedName>
        <fullName evidence="2">Phosphatidate cytidylyltransferase</fullName>
    </submittedName>
</protein>
<dbReference type="EMBL" id="FUYE01000004">
    <property type="protein sequence ID" value="SKA88284.1"/>
    <property type="molecule type" value="Genomic_DNA"/>
</dbReference>
<name>A0A1T4XF91_9BACT</name>
<keyword evidence="1" id="KW-0812">Transmembrane</keyword>
<dbReference type="Pfam" id="PF01148">
    <property type="entry name" value="CTP_transf_1"/>
    <property type="match status" value="1"/>
</dbReference>
<dbReference type="GO" id="GO:0016779">
    <property type="term" value="F:nucleotidyltransferase activity"/>
    <property type="evidence" value="ECO:0007669"/>
    <property type="project" value="UniProtKB-KW"/>
</dbReference>
<feature type="transmembrane region" description="Helical" evidence="1">
    <location>
        <begin position="97"/>
        <end position="114"/>
    </location>
</feature>
<reference evidence="3" key="1">
    <citation type="submission" date="2017-02" db="EMBL/GenBank/DDBJ databases">
        <authorList>
            <person name="Varghese N."/>
            <person name="Submissions S."/>
        </authorList>
    </citation>
    <scope>NUCLEOTIDE SEQUENCE [LARGE SCALE GENOMIC DNA]</scope>
    <source>
        <strain evidence="3">ATCC 700200</strain>
    </source>
</reference>
<accession>A0A1T4XF91</accession>
<feature type="transmembrane region" description="Helical" evidence="1">
    <location>
        <begin position="153"/>
        <end position="173"/>
    </location>
</feature>
<dbReference type="RefSeq" id="WP_078812600.1">
    <property type="nucleotide sequence ID" value="NZ_FUYE01000004.1"/>
</dbReference>
<dbReference type="AlphaFoldDB" id="A0A1T4XF91"/>
<dbReference type="GO" id="GO:0009273">
    <property type="term" value="P:peptidoglycan-based cell wall biogenesis"/>
    <property type="evidence" value="ECO:0007669"/>
    <property type="project" value="TreeGrafter"/>
</dbReference>
<dbReference type="OrthoDB" id="9799199at2"/>
<feature type="transmembrane region" description="Helical" evidence="1">
    <location>
        <begin position="248"/>
        <end position="271"/>
    </location>
</feature>
<feature type="transmembrane region" description="Helical" evidence="1">
    <location>
        <begin position="7"/>
        <end position="28"/>
    </location>
</feature>
<dbReference type="STRING" id="48467.SAMN02745166_01394"/>
<keyword evidence="1" id="KW-0472">Membrane</keyword>
<feature type="transmembrane region" description="Helical" evidence="1">
    <location>
        <begin position="224"/>
        <end position="242"/>
    </location>
</feature>
<dbReference type="PANTHER" id="PTHR43535">
    <property type="entry name" value="PHOSPHATIDATE CYTIDYLYLTRANSFERASE"/>
    <property type="match status" value="1"/>
</dbReference>
<dbReference type="Proteomes" id="UP000190774">
    <property type="component" value="Unassembled WGS sequence"/>
</dbReference>
<feature type="transmembrane region" description="Helical" evidence="1">
    <location>
        <begin position="50"/>
        <end position="76"/>
    </location>
</feature>
<keyword evidence="2" id="KW-0808">Transferase</keyword>
<feature type="transmembrane region" description="Helical" evidence="1">
    <location>
        <begin position="120"/>
        <end position="141"/>
    </location>
</feature>
<gene>
    <name evidence="2" type="ORF">SAMN02745166_01394</name>
</gene>
<dbReference type="GO" id="GO:0005886">
    <property type="term" value="C:plasma membrane"/>
    <property type="evidence" value="ECO:0007669"/>
    <property type="project" value="TreeGrafter"/>
</dbReference>
<organism evidence="2 3">
    <name type="scientific">Prosthecobacter debontii</name>
    <dbReference type="NCBI Taxonomy" id="48467"/>
    <lineage>
        <taxon>Bacteria</taxon>
        <taxon>Pseudomonadati</taxon>
        <taxon>Verrucomicrobiota</taxon>
        <taxon>Verrucomicrobiia</taxon>
        <taxon>Verrucomicrobiales</taxon>
        <taxon>Verrucomicrobiaceae</taxon>
        <taxon>Prosthecobacter</taxon>
    </lineage>
</organism>